<evidence type="ECO:0000313" key="6">
    <source>
        <dbReference type="EMBL" id="AFZ13446.1"/>
    </source>
</evidence>
<dbReference type="AlphaFoldDB" id="K9VZN7"/>
<dbReference type="InterPro" id="IPR000055">
    <property type="entry name" value="Restrct_endonuc_typeI_TRD"/>
</dbReference>
<comment type="similarity">
    <text evidence="1">Belongs to the type-I restriction system S methylase family.</text>
</comment>
<dbReference type="REBASE" id="130328">
    <property type="entry name" value="S2.Cep9333ORF2584P"/>
</dbReference>
<dbReference type="KEGG" id="cep:Cri9333_2583"/>
<evidence type="ECO:0000313" key="7">
    <source>
        <dbReference type="Proteomes" id="UP000010472"/>
    </source>
</evidence>
<dbReference type="PANTHER" id="PTHR30408:SF12">
    <property type="entry name" value="TYPE I RESTRICTION ENZYME MJAVIII SPECIFICITY SUBUNIT"/>
    <property type="match status" value="1"/>
</dbReference>
<dbReference type="GO" id="GO:0009307">
    <property type="term" value="P:DNA restriction-modification system"/>
    <property type="evidence" value="ECO:0007669"/>
    <property type="project" value="UniProtKB-KW"/>
</dbReference>
<dbReference type="HOGENOM" id="CLU_1154921_0_0_3"/>
<keyword evidence="4" id="KW-0175">Coiled coil</keyword>
<feature type="domain" description="Type I restriction modification DNA specificity" evidence="5">
    <location>
        <begin position="28"/>
        <end position="168"/>
    </location>
</feature>
<dbReference type="PANTHER" id="PTHR30408">
    <property type="entry name" value="TYPE-1 RESTRICTION ENZYME ECOKI SPECIFICITY PROTEIN"/>
    <property type="match status" value="1"/>
</dbReference>
<keyword evidence="2" id="KW-0680">Restriction system</keyword>
<dbReference type="PATRIC" id="fig|1173022.3.peg.2793"/>
<dbReference type="InterPro" id="IPR052021">
    <property type="entry name" value="Type-I_RS_S_subunit"/>
</dbReference>
<dbReference type="SUPFAM" id="SSF116734">
    <property type="entry name" value="DNA methylase specificity domain"/>
    <property type="match status" value="1"/>
</dbReference>
<sequence>MSKAMYMMPLSKVLTRRKYEIDIQEIDSYTRITIRMNNQGILIRDRVTGSEIGTKKQFIIKAGQLVLSKIDARNGAFGIVPNDCNGAIITGNFWAFDVNHELLDIQYLDYLTKTSLFTDFCIRASDGTTNRLYLQESKFLSMQIPLPPLEEQRRIVARVEELVGKIEEARSLRQQANEETNMLWRAIAKDIFTHLAQTVKEPLRQLITVQGGGTPSKENPFFWQGSIPWVSPKELNQVQC</sequence>
<evidence type="ECO:0000259" key="5">
    <source>
        <dbReference type="Pfam" id="PF01420"/>
    </source>
</evidence>
<evidence type="ECO:0000256" key="1">
    <source>
        <dbReference type="ARBA" id="ARBA00010923"/>
    </source>
</evidence>
<dbReference type="CDD" id="cd16961">
    <property type="entry name" value="RMtype1_S_TRD-CR_like"/>
    <property type="match status" value="1"/>
</dbReference>
<dbReference type="EMBL" id="CP003620">
    <property type="protein sequence ID" value="AFZ13446.1"/>
    <property type="molecule type" value="Genomic_DNA"/>
</dbReference>
<organism evidence="6 7">
    <name type="scientific">Crinalium epipsammum PCC 9333</name>
    <dbReference type="NCBI Taxonomy" id="1173022"/>
    <lineage>
        <taxon>Bacteria</taxon>
        <taxon>Bacillati</taxon>
        <taxon>Cyanobacteriota</taxon>
        <taxon>Cyanophyceae</taxon>
        <taxon>Gomontiellales</taxon>
        <taxon>Gomontiellaceae</taxon>
        <taxon>Crinalium</taxon>
    </lineage>
</organism>
<gene>
    <name evidence="6" type="ORF">Cri9333_2583</name>
</gene>
<keyword evidence="3" id="KW-0238">DNA-binding</keyword>
<keyword evidence="7" id="KW-1185">Reference proteome</keyword>
<dbReference type="InterPro" id="IPR044946">
    <property type="entry name" value="Restrct_endonuc_typeI_TRD_sf"/>
</dbReference>
<protein>
    <submittedName>
        <fullName evidence="6">Restriction modification system DNA specificity domain protein</fullName>
    </submittedName>
</protein>
<dbReference type="Pfam" id="PF01420">
    <property type="entry name" value="Methylase_S"/>
    <property type="match status" value="1"/>
</dbReference>
<accession>K9VZN7</accession>
<dbReference type="STRING" id="1173022.Cri9333_2583"/>
<reference evidence="6 7" key="1">
    <citation type="submission" date="2012-06" db="EMBL/GenBank/DDBJ databases">
        <title>Finished chromosome of genome of Crinalium epipsammum PCC 9333.</title>
        <authorList>
            <consortium name="US DOE Joint Genome Institute"/>
            <person name="Gugger M."/>
            <person name="Coursin T."/>
            <person name="Rippka R."/>
            <person name="Tandeau De Marsac N."/>
            <person name="Huntemann M."/>
            <person name="Wei C.-L."/>
            <person name="Han J."/>
            <person name="Detter J.C."/>
            <person name="Han C."/>
            <person name="Tapia R."/>
            <person name="Davenport K."/>
            <person name="Daligault H."/>
            <person name="Erkkila T."/>
            <person name="Gu W."/>
            <person name="Munk A.C.C."/>
            <person name="Teshima H."/>
            <person name="Xu Y."/>
            <person name="Chain P."/>
            <person name="Chen A."/>
            <person name="Krypides N."/>
            <person name="Mavromatis K."/>
            <person name="Markowitz V."/>
            <person name="Szeto E."/>
            <person name="Ivanova N."/>
            <person name="Mikhailova N."/>
            <person name="Ovchinnikova G."/>
            <person name="Pagani I."/>
            <person name="Pati A."/>
            <person name="Goodwin L."/>
            <person name="Peters L."/>
            <person name="Pitluck S."/>
            <person name="Woyke T."/>
            <person name="Kerfeld C."/>
        </authorList>
    </citation>
    <scope>NUCLEOTIDE SEQUENCE [LARGE SCALE GENOMIC DNA]</scope>
    <source>
        <strain evidence="6 7">PCC 9333</strain>
    </source>
</reference>
<evidence type="ECO:0000256" key="3">
    <source>
        <dbReference type="ARBA" id="ARBA00023125"/>
    </source>
</evidence>
<dbReference type="Gene3D" id="3.90.220.20">
    <property type="entry name" value="DNA methylase specificity domains"/>
    <property type="match status" value="2"/>
</dbReference>
<dbReference type="GO" id="GO:0003677">
    <property type="term" value="F:DNA binding"/>
    <property type="evidence" value="ECO:0007669"/>
    <property type="project" value="UniProtKB-KW"/>
</dbReference>
<dbReference type="eggNOG" id="COG0732">
    <property type="taxonomic scope" value="Bacteria"/>
</dbReference>
<evidence type="ECO:0000256" key="4">
    <source>
        <dbReference type="SAM" id="Coils"/>
    </source>
</evidence>
<evidence type="ECO:0000256" key="2">
    <source>
        <dbReference type="ARBA" id="ARBA00022747"/>
    </source>
</evidence>
<dbReference type="RefSeq" id="WP_015203560.1">
    <property type="nucleotide sequence ID" value="NC_019753.1"/>
</dbReference>
<dbReference type="OrthoDB" id="9815652at2"/>
<proteinExistence type="inferred from homology"/>
<dbReference type="Proteomes" id="UP000010472">
    <property type="component" value="Chromosome"/>
</dbReference>
<name>K9VZN7_9CYAN</name>
<feature type="coiled-coil region" evidence="4">
    <location>
        <begin position="149"/>
        <end position="179"/>
    </location>
</feature>